<sequence>MKLKLLAAAALTSVMLASAASAAPVTLTKQSSDVFGGGGNAGVKVELGRNDYTAQAGGFRLTDGVNNIIAWCLDLSNSLSLPGNYNTTETPFSNSYGLTSTQKANVEKLFAANYATLDLNSNSQSAGFQLALWEVLYETSSTFSLLNGAFEAVTRGRDATPSSVVGFANQFLSNLSGATTGKYAFTYYEGVNGRKGSHSQNLVSVTPVPLPAAGALLGFGLVGLYGMSRRKTRGAAA</sequence>
<name>A0ABW4JS40_9HYPH</name>
<proteinExistence type="predicted"/>
<keyword evidence="4" id="KW-1185">Reference proteome</keyword>
<keyword evidence="1" id="KW-0812">Transmembrane</keyword>
<dbReference type="RefSeq" id="WP_149891795.1">
    <property type="nucleotide sequence ID" value="NZ_JBHUFA010000001.1"/>
</dbReference>
<feature type="chain" id="PRO_5046322594" evidence="2">
    <location>
        <begin position="23"/>
        <end position="237"/>
    </location>
</feature>
<keyword evidence="1" id="KW-0472">Membrane</keyword>
<reference evidence="4" key="1">
    <citation type="journal article" date="2019" name="Int. J. Syst. Evol. Microbiol.">
        <title>The Global Catalogue of Microorganisms (GCM) 10K type strain sequencing project: providing services to taxonomists for standard genome sequencing and annotation.</title>
        <authorList>
            <consortium name="The Broad Institute Genomics Platform"/>
            <consortium name="The Broad Institute Genome Sequencing Center for Infectious Disease"/>
            <person name="Wu L."/>
            <person name="Ma J."/>
        </authorList>
    </citation>
    <scope>NUCLEOTIDE SEQUENCE [LARGE SCALE GENOMIC DNA]</scope>
    <source>
        <strain evidence="4">JCM 3369</strain>
    </source>
</reference>
<evidence type="ECO:0000313" key="4">
    <source>
        <dbReference type="Proteomes" id="UP001597327"/>
    </source>
</evidence>
<accession>A0ABW4JS40</accession>
<evidence type="ECO:0000256" key="2">
    <source>
        <dbReference type="SAM" id="SignalP"/>
    </source>
</evidence>
<evidence type="ECO:0000256" key="1">
    <source>
        <dbReference type="SAM" id="Phobius"/>
    </source>
</evidence>
<evidence type="ECO:0000313" key="3">
    <source>
        <dbReference type="EMBL" id="MFD1694342.1"/>
    </source>
</evidence>
<keyword evidence="1" id="KW-1133">Transmembrane helix</keyword>
<protein>
    <submittedName>
        <fullName evidence="3">VPLPA-CTERM sorting domain-containing protein</fullName>
    </submittedName>
</protein>
<comment type="caution">
    <text evidence="3">The sequence shown here is derived from an EMBL/GenBank/DDBJ whole genome shotgun (WGS) entry which is preliminary data.</text>
</comment>
<gene>
    <name evidence="3" type="ORF">ACFSC7_02360</name>
</gene>
<organism evidence="3 4">
    <name type="scientific">Roseibium aestuarii</name>
    <dbReference type="NCBI Taxonomy" id="2600299"/>
    <lineage>
        <taxon>Bacteria</taxon>
        <taxon>Pseudomonadati</taxon>
        <taxon>Pseudomonadota</taxon>
        <taxon>Alphaproteobacteria</taxon>
        <taxon>Hyphomicrobiales</taxon>
        <taxon>Stappiaceae</taxon>
        <taxon>Roseibium</taxon>
    </lineage>
</organism>
<dbReference type="Proteomes" id="UP001597327">
    <property type="component" value="Unassembled WGS sequence"/>
</dbReference>
<dbReference type="EMBL" id="JBHUFA010000001">
    <property type="protein sequence ID" value="MFD1694342.1"/>
    <property type="molecule type" value="Genomic_DNA"/>
</dbReference>
<feature type="signal peptide" evidence="2">
    <location>
        <begin position="1"/>
        <end position="22"/>
    </location>
</feature>
<feature type="transmembrane region" description="Helical" evidence="1">
    <location>
        <begin position="208"/>
        <end position="227"/>
    </location>
</feature>
<keyword evidence="2" id="KW-0732">Signal</keyword>